<accession>A0ABU0AZK8</accession>
<organism evidence="1 2">
    <name type="scientific">Desulfofundulus luciae</name>
    <dbReference type="NCBI Taxonomy" id="74702"/>
    <lineage>
        <taxon>Bacteria</taxon>
        <taxon>Bacillati</taxon>
        <taxon>Bacillota</taxon>
        <taxon>Clostridia</taxon>
        <taxon>Eubacteriales</taxon>
        <taxon>Peptococcaceae</taxon>
        <taxon>Desulfofundulus</taxon>
    </lineage>
</organism>
<reference evidence="1 2" key="1">
    <citation type="submission" date="2023-07" db="EMBL/GenBank/DDBJ databases">
        <title>Genomic Encyclopedia of Type Strains, Phase IV (KMG-IV): sequencing the most valuable type-strain genomes for metagenomic binning, comparative biology and taxonomic classification.</title>
        <authorList>
            <person name="Goeker M."/>
        </authorList>
    </citation>
    <scope>NUCLEOTIDE SEQUENCE [LARGE SCALE GENOMIC DNA]</scope>
    <source>
        <strain evidence="1 2">DSM 12396</strain>
    </source>
</reference>
<sequence length="41" mass="4491">MIWDLELDGAVDRPPLVGPDGYLYIVTDKGSLYKILDAGNP</sequence>
<comment type="caution">
    <text evidence="1">The sequence shown here is derived from an EMBL/GenBank/DDBJ whole genome shotgun (WGS) entry which is preliminary data.</text>
</comment>
<dbReference type="RefSeq" id="WP_307400381.1">
    <property type="nucleotide sequence ID" value="NZ_JAUSUX010000006.1"/>
</dbReference>
<evidence type="ECO:0000313" key="2">
    <source>
        <dbReference type="Proteomes" id="UP001225644"/>
    </source>
</evidence>
<evidence type="ECO:0000313" key="1">
    <source>
        <dbReference type="EMBL" id="MDQ0285900.1"/>
    </source>
</evidence>
<dbReference type="Proteomes" id="UP001225644">
    <property type="component" value="Unassembled WGS sequence"/>
</dbReference>
<protein>
    <submittedName>
        <fullName evidence="1">Outer membrane protein assembly factor BamB</fullName>
    </submittedName>
</protein>
<gene>
    <name evidence="1" type="ORF">J2Z49_001005</name>
</gene>
<dbReference type="EMBL" id="JAUSUX010000006">
    <property type="protein sequence ID" value="MDQ0285900.1"/>
    <property type="molecule type" value="Genomic_DNA"/>
</dbReference>
<proteinExistence type="predicted"/>
<keyword evidence="2" id="KW-1185">Reference proteome</keyword>
<name>A0ABU0AZK8_9FIRM</name>